<evidence type="ECO:0008006" key="3">
    <source>
        <dbReference type="Google" id="ProtNLM"/>
    </source>
</evidence>
<reference evidence="1 2" key="1">
    <citation type="submission" date="2016-10" db="EMBL/GenBank/DDBJ databases">
        <authorList>
            <person name="de Groot N.N."/>
        </authorList>
    </citation>
    <scope>NUCLEOTIDE SEQUENCE [LARGE SCALE GENOMIC DNA]</scope>
    <source>
        <strain evidence="1 2">CGMCC 1.3430</strain>
    </source>
</reference>
<dbReference type="Proteomes" id="UP000198773">
    <property type="component" value="Unassembled WGS sequence"/>
</dbReference>
<dbReference type="OrthoDB" id="8779193at2"/>
<accession>A0A1H4BES5</accession>
<gene>
    <name evidence="1" type="ORF">SAMN04488051_103308</name>
</gene>
<dbReference type="RefSeq" id="WP_091341608.1">
    <property type="nucleotide sequence ID" value="NZ_FNRM01000003.1"/>
</dbReference>
<evidence type="ECO:0000313" key="1">
    <source>
        <dbReference type="EMBL" id="SEA46302.1"/>
    </source>
</evidence>
<dbReference type="EMBL" id="FNRM01000003">
    <property type="protein sequence ID" value="SEA46302.1"/>
    <property type="molecule type" value="Genomic_DNA"/>
</dbReference>
<proteinExistence type="predicted"/>
<name>A0A1H4BES5_ALKAM</name>
<dbReference type="AlphaFoldDB" id="A0A1H4BES5"/>
<organism evidence="1 2">
    <name type="scientific">Alkalimonas amylolytica</name>
    <dbReference type="NCBI Taxonomy" id="152573"/>
    <lineage>
        <taxon>Bacteria</taxon>
        <taxon>Pseudomonadati</taxon>
        <taxon>Pseudomonadota</taxon>
        <taxon>Gammaproteobacteria</taxon>
        <taxon>Alkalimonas</taxon>
    </lineage>
</organism>
<dbReference type="STRING" id="152573.SAMN04488051_103308"/>
<protein>
    <recommendedName>
        <fullName evidence="3">DUF3806 domain-containing protein</fullName>
    </recommendedName>
</protein>
<keyword evidence="2" id="KW-1185">Reference proteome</keyword>
<evidence type="ECO:0000313" key="2">
    <source>
        <dbReference type="Proteomes" id="UP000198773"/>
    </source>
</evidence>
<sequence>MHDQQLRDLMVQSANDAVNYAKEEFQLELDFSRASLLPLDTLVSALHQRQKKQAHAQDLLFTLCTILGAYTGEVFRRELGGEWFHDKSTQDAPYLCLTYLDKEFPFASVIYHKIMQDNSISVAGYVEQAMTNATQ</sequence>